<dbReference type="UniPathway" id="UPA01057">
    <property type="reaction ID" value="UER00167"/>
</dbReference>
<feature type="binding site" description="in other chain" evidence="3">
    <location>
        <begin position="109"/>
        <end position="113"/>
    </location>
    <ligand>
        <name>substrate</name>
        <note>ligand shared between two neighboring subunits</note>
    </ligand>
</feature>
<evidence type="ECO:0000313" key="4">
    <source>
        <dbReference type="EMBL" id="EWT07825.1"/>
    </source>
</evidence>
<dbReference type="GO" id="GO:0005829">
    <property type="term" value="C:cytosol"/>
    <property type="evidence" value="ECO:0007669"/>
    <property type="project" value="TreeGrafter"/>
</dbReference>
<keyword evidence="5" id="KW-1185">Reference proteome</keyword>
<evidence type="ECO:0000256" key="3">
    <source>
        <dbReference type="HAMAP-Rule" id="MF_01934"/>
    </source>
</evidence>
<dbReference type="EMBL" id="AWQS01000004">
    <property type="protein sequence ID" value="EWT07825.1"/>
    <property type="molecule type" value="Genomic_DNA"/>
</dbReference>
<dbReference type="PANTHER" id="PTHR43113:SF1">
    <property type="entry name" value="1,4-DIHYDROXY-2-NAPHTHOYL-COA SYNTHASE, PEROXISOMAL"/>
    <property type="match status" value="1"/>
</dbReference>
<comment type="similarity">
    <text evidence="3">Belongs to the enoyl-CoA hydratase/isomerase family. MenB subfamily.</text>
</comment>
<dbReference type="Proteomes" id="UP000019494">
    <property type="component" value="Unassembled WGS sequence"/>
</dbReference>
<comment type="caution">
    <text evidence="4">The sequence shown here is derived from an EMBL/GenBank/DDBJ whole genome shotgun (WGS) entry which is preliminary data.</text>
</comment>
<accession>W9GNW0</accession>
<evidence type="ECO:0000256" key="2">
    <source>
        <dbReference type="ARBA" id="ARBA00023239"/>
    </source>
</evidence>
<dbReference type="InterPro" id="IPR029045">
    <property type="entry name" value="ClpP/crotonase-like_dom_sf"/>
</dbReference>
<dbReference type="OrthoDB" id="9807606at2"/>
<dbReference type="HAMAP" id="MF_01934">
    <property type="entry name" value="MenB"/>
    <property type="match status" value="1"/>
</dbReference>
<comment type="pathway">
    <text evidence="3">Quinol/quinone metabolism; 1,4-dihydroxy-2-naphthoate biosynthesis; 1,4-dihydroxy-2-naphthoate from chorismate: step 6/7.</text>
</comment>
<feature type="binding site" description="in other chain" evidence="3">
    <location>
        <position position="78"/>
    </location>
    <ligand>
        <name>substrate</name>
        <note>ligand shared between two neighboring subunits</note>
    </ligand>
</feature>
<keyword evidence="3" id="KW-0474">Menaquinone biosynthesis</keyword>
<dbReference type="Gene3D" id="1.10.12.10">
    <property type="entry name" value="Lyase 2-enoyl-coa Hydratase, Chain A, domain 2"/>
    <property type="match status" value="1"/>
</dbReference>
<keyword evidence="2 3" id="KW-0456">Lyase</keyword>
<feature type="binding site" description="in other chain" evidence="3">
    <location>
        <position position="141"/>
    </location>
    <ligand>
        <name>substrate</name>
        <note>ligand shared between two neighboring subunits</note>
    </ligand>
</feature>
<feature type="binding site" description="in other chain" evidence="3">
    <location>
        <begin position="65"/>
        <end position="69"/>
    </location>
    <ligand>
        <name>substrate</name>
        <note>ligand shared between two neighboring subunits</note>
    </ligand>
</feature>
<name>W9GNW0_9MICO</name>
<dbReference type="GO" id="GO:0009234">
    <property type="term" value="P:menaquinone biosynthetic process"/>
    <property type="evidence" value="ECO:0007669"/>
    <property type="project" value="UniProtKB-UniRule"/>
</dbReference>
<dbReference type="RefSeq" id="WP_034712386.1">
    <property type="nucleotide sequence ID" value="NZ_AWQS01000004.1"/>
</dbReference>
<comment type="caution">
    <text evidence="3">Lacks conserved residue(s) required for the propagation of feature annotation.</text>
</comment>
<dbReference type="InterPro" id="IPR001753">
    <property type="entry name" value="Enoyl-CoA_hydra/iso"/>
</dbReference>
<comment type="pathway">
    <text evidence="3">Quinol/quinone metabolism; menaquinone biosynthesis.</text>
</comment>
<dbReference type="EC" id="4.1.3.36" evidence="3"/>
<dbReference type="InterPro" id="IPR010198">
    <property type="entry name" value="DHNA-CoA_synthase_MenB"/>
</dbReference>
<organism evidence="4 5">
    <name type="scientific">Intrasporangium chromatireducens Q5-1</name>
    <dbReference type="NCBI Taxonomy" id="584657"/>
    <lineage>
        <taxon>Bacteria</taxon>
        <taxon>Bacillati</taxon>
        <taxon>Actinomycetota</taxon>
        <taxon>Actinomycetes</taxon>
        <taxon>Micrococcales</taxon>
        <taxon>Intrasporangiaceae</taxon>
        <taxon>Intrasporangium</taxon>
    </lineage>
</organism>
<dbReference type="SUPFAM" id="SSF52096">
    <property type="entry name" value="ClpP/crotonase"/>
    <property type="match status" value="1"/>
</dbReference>
<sequence length="264" mass="28701">MTEFTDITYEVEGGLATITINRPERYNAFRAQTVDELVLAFKRAWGSPEVGVICLTGAGDKAFCSGGDQKQRNETGDYGPSYSGLFEIEALHRVMRDVPKPVIAAVNGIAIGGGHVLHVLADLTIAADTATFGQNGPRVGSFDAGLGSGYLARVVGEKRAREIWFMLRRLSAQEALDWGLVNKVVPAGQLKAEVRAWADQMNQFSPTAIKVLKQSFNTDTEQFLAIGNMAMTTLKMFGETGEAKEGITAFNEKRQPDFASFRGN</sequence>
<dbReference type="Gene3D" id="3.90.226.10">
    <property type="entry name" value="2-enoyl-CoA Hydratase, Chain A, domain 1"/>
    <property type="match status" value="1"/>
</dbReference>
<reference evidence="5" key="1">
    <citation type="submission" date="2013-08" db="EMBL/GenBank/DDBJ databases">
        <title>Intrasporangium oryzae NRRL B-24470.</title>
        <authorList>
            <person name="Liu H."/>
            <person name="Wang G."/>
        </authorList>
    </citation>
    <scope>NUCLEOTIDE SEQUENCE [LARGE SCALE GENOMIC DNA]</scope>
    <source>
        <strain evidence="5">Q5-1</strain>
    </source>
</reference>
<feature type="site" description="Important for catalysis" evidence="3">
    <location>
        <position position="78"/>
    </location>
</feature>
<dbReference type="InterPro" id="IPR018376">
    <property type="entry name" value="Enoyl-CoA_hyd/isom_CS"/>
</dbReference>
<dbReference type="UniPathway" id="UPA00079"/>
<gene>
    <name evidence="3" type="primary">menB</name>
    <name evidence="4" type="ORF">N864_22500</name>
</gene>
<dbReference type="InterPro" id="IPR014748">
    <property type="entry name" value="Enoyl-CoA_hydra_C"/>
</dbReference>
<dbReference type="PANTHER" id="PTHR43113">
    <property type="entry name" value="NUCLEOSIDE-DIPHOSPHATE-SUGAR EPIMERASE"/>
    <property type="match status" value="1"/>
</dbReference>
<proteinExistence type="inferred from homology"/>
<protein>
    <recommendedName>
        <fullName evidence="3">1,4-dihydroxy-2-naphthoyl-CoA synthase</fullName>
        <shortName evidence="3">DHNA-CoA synthase</shortName>
        <ecNumber evidence="3">4.1.3.36</ecNumber>
    </recommendedName>
</protein>
<comment type="catalytic activity">
    <reaction evidence="1 3">
        <text>2-succinylbenzoyl-CoA + H(+) = 1,4-dihydroxy-2-naphthoyl-CoA + H2O</text>
        <dbReference type="Rhea" id="RHEA:26562"/>
        <dbReference type="ChEBI" id="CHEBI:15377"/>
        <dbReference type="ChEBI" id="CHEBI:15378"/>
        <dbReference type="ChEBI" id="CHEBI:57364"/>
        <dbReference type="ChEBI" id="CHEBI:58897"/>
        <dbReference type="EC" id="4.1.3.36"/>
    </reaction>
</comment>
<comment type="function">
    <text evidence="3">Converts o-succinylbenzoyl-CoA (OSB-CoA) to 1,4-dihydroxy-2-naphthoyl-CoA (DHNA-CoA).</text>
</comment>
<dbReference type="PATRIC" id="fig|584657.3.peg.232"/>
<evidence type="ECO:0000313" key="5">
    <source>
        <dbReference type="Proteomes" id="UP000019494"/>
    </source>
</evidence>
<feature type="binding site" evidence="3">
    <location>
        <position position="253"/>
    </location>
    <ligand>
        <name>substrate</name>
        <note>ligand shared between two neighboring subunits</note>
    </ligand>
</feature>
<dbReference type="GO" id="GO:0008935">
    <property type="term" value="F:1,4-dihydroxy-2-naphthoyl-CoA synthase activity"/>
    <property type="evidence" value="ECO:0007669"/>
    <property type="project" value="UniProtKB-UniRule"/>
</dbReference>
<dbReference type="PROSITE" id="PS00166">
    <property type="entry name" value="ENOYL_COA_HYDRATASE"/>
    <property type="match status" value="1"/>
</dbReference>
<dbReference type="AlphaFoldDB" id="W9GNW0"/>
<dbReference type="Pfam" id="PF00378">
    <property type="entry name" value="ECH_1"/>
    <property type="match status" value="1"/>
</dbReference>
<evidence type="ECO:0000256" key="1">
    <source>
        <dbReference type="ARBA" id="ARBA00000177"/>
    </source>
</evidence>
<dbReference type="CDD" id="cd06558">
    <property type="entry name" value="crotonase-like"/>
    <property type="match status" value="1"/>
</dbReference>